<accession>A0ABQ5U8I5</accession>
<comment type="caution">
    <text evidence="7">The sequence shown here is derived from an EMBL/GenBank/DDBJ whole genome shotgun (WGS) entry which is preliminary data.</text>
</comment>
<evidence type="ECO:0000256" key="2">
    <source>
        <dbReference type="ARBA" id="ARBA00022475"/>
    </source>
</evidence>
<gene>
    <name evidence="7" type="ORF">GCM10007924_29370</name>
</gene>
<keyword evidence="3" id="KW-0997">Cell inner membrane</keyword>
<dbReference type="GO" id="GO:0016746">
    <property type="term" value="F:acyltransferase activity"/>
    <property type="evidence" value="ECO:0007669"/>
    <property type="project" value="UniProtKB-KW"/>
</dbReference>
<reference evidence="7" key="1">
    <citation type="journal article" date="2014" name="Int. J. Syst. Evol. Microbiol.">
        <title>Complete genome of a new Firmicutes species belonging to the dominant human colonic microbiota ('Ruminococcus bicirculans') reveals two chromosomes and a selective capacity to utilize plant glucans.</title>
        <authorList>
            <consortium name="NISC Comparative Sequencing Program"/>
            <person name="Wegmann U."/>
            <person name="Louis P."/>
            <person name="Goesmann A."/>
            <person name="Henrissat B."/>
            <person name="Duncan S.H."/>
            <person name="Flint H.J."/>
        </authorList>
    </citation>
    <scope>NUCLEOTIDE SEQUENCE</scope>
    <source>
        <strain evidence="7">NBRC 103408</strain>
    </source>
</reference>
<comment type="subcellular location">
    <subcellularLocation>
        <location evidence="1">Cell inner membrane</location>
    </subcellularLocation>
</comment>
<protein>
    <submittedName>
        <fullName evidence="7">Lipid A biosynthesis lauroyl acyltransferase</fullName>
    </submittedName>
</protein>
<dbReference type="RefSeq" id="WP_169561769.1">
    <property type="nucleotide sequence ID" value="NZ_BSNF01000008.1"/>
</dbReference>
<evidence type="ECO:0000256" key="1">
    <source>
        <dbReference type="ARBA" id="ARBA00004533"/>
    </source>
</evidence>
<dbReference type="PANTHER" id="PTHR30606:SF9">
    <property type="entry name" value="LIPID A BIOSYNTHESIS LAUROYLTRANSFERASE"/>
    <property type="match status" value="1"/>
</dbReference>
<evidence type="ECO:0000256" key="4">
    <source>
        <dbReference type="ARBA" id="ARBA00022679"/>
    </source>
</evidence>
<reference evidence="7" key="2">
    <citation type="submission" date="2023-01" db="EMBL/GenBank/DDBJ databases">
        <title>Draft genome sequence of Sneathiella chinensis strain NBRC 103408.</title>
        <authorList>
            <person name="Sun Q."/>
            <person name="Mori K."/>
        </authorList>
    </citation>
    <scope>NUCLEOTIDE SEQUENCE</scope>
    <source>
        <strain evidence="7">NBRC 103408</strain>
    </source>
</reference>
<dbReference type="EMBL" id="BSNF01000008">
    <property type="protein sequence ID" value="GLQ07716.1"/>
    <property type="molecule type" value="Genomic_DNA"/>
</dbReference>
<evidence type="ECO:0000256" key="3">
    <source>
        <dbReference type="ARBA" id="ARBA00022519"/>
    </source>
</evidence>
<dbReference type="Proteomes" id="UP001161409">
    <property type="component" value="Unassembled WGS sequence"/>
</dbReference>
<dbReference type="CDD" id="cd07984">
    <property type="entry name" value="LPLAT_LABLAT-like"/>
    <property type="match status" value="1"/>
</dbReference>
<evidence type="ECO:0000313" key="8">
    <source>
        <dbReference type="Proteomes" id="UP001161409"/>
    </source>
</evidence>
<dbReference type="InterPro" id="IPR004960">
    <property type="entry name" value="LipA_acyltrans"/>
</dbReference>
<sequence length="296" mass="33863">MPERPAEEEVSLRYRLEWLLVRFAFWLFRALGRRRSSALGGWLARKVGPRLSAHKTAERNMARALPEIDAAERAVLLDRMWDNLGRNIGELPFIGQLDFASPDVELVGANYLDEYARSGKAAFFVSAHFGPWEMCPSVGKHCQVPITIVYRAANNPLVDRFFQDQRHDPYSTFVPKGKTGALAIMRAVQKKGAIALLNDQKLNQGLPIPFFGRDVMTAPAIGELACRYSLPIYPVKAERLPEGRFRVTVSAPLDLPDTGDRQQDVIETLTRINEMYEDWIREKPDHWFWVHNRWSD</sequence>
<dbReference type="PANTHER" id="PTHR30606">
    <property type="entry name" value="LIPID A BIOSYNTHESIS LAUROYL ACYLTRANSFERASE"/>
    <property type="match status" value="1"/>
</dbReference>
<name>A0ABQ5U8I5_9PROT</name>
<evidence type="ECO:0000313" key="7">
    <source>
        <dbReference type="EMBL" id="GLQ07716.1"/>
    </source>
</evidence>
<evidence type="ECO:0000256" key="6">
    <source>
        <dbReference type="ARBA" id="ARBA00023315"/>
    </source>
</evidence>
<keyword evidence="5" id="KW-0472">Membrane</keyword>
<keyword evidence="8" id="KW-1185">Reference proteome</keyword>
<keyword evidence="2" id="KW-1003">Cell membrane</keyword>
<dbReference type="Pfam" id="PF03279">
    <property type="entry name" value="Lip_A_acyltrans"/>
    <property type="match status" value="1"/>
</dbReference>
<proteinExistence type="predicted"/>
<organism evidence="7 8">
    <name type="scientific">Sneathiella chinensis</name>
    <dbReference type="NCBI Taxonomy" id="349750"/>
    <lineage>
        <taxon>Bacteria</taxon>
        <taxon>Pseudomonadati</taxon>
        <taxon>Pseudomonadota</taxon>
        <taxon>Alphaproteobacteria</taxon>
        <taxon>Sneathiellales</taxon>
        <taxon>Sneathiellaceae</taxon>
        <taxon>Sneathiella</taxon>
    </lineage>
</organism>
<keyword evidence="4" id="KW-0808">Transferase</keyword>
<evidence type="ECO:0000256" key="5">
    <source>
        <dbReference type="ARBA" id="ARBA00023136"/>
    </source>
</evidence>
<keyword evidence="6 7" id="KW-0012">Acyltransferase</keyword>